<name>A0ABW4X5K9_9ACTN</name>
<feature type="domain" description="Glycosyl transferase family 1" evidence="3">
    <location>
        <begin position="188"/>
        <end position="343"/>
    </location>
</feature>
<dbReference type="PANTHER" id="PTHR46401">
    <property type="entry name" value="GLYCOSYLTRANSFERASE WBBK-RELATED"/>
    <property type="match status" value="1"/>
</dbReference>
<proteinExistence type="predicted"/>
<dbReference type="CDD" id="cd03809">
    <property type="entry name" value="GT4_MtfB-like"/>
    <property type="match status" value="1"/>
</dbReference>
<keyword evidence="2" id="KW-0808">Transferase</keyword>
<evidence type="ECO:0000313" key="5">
    <source>
        <dbReference type="EMBL" id="MFD2090365.1"/>
    </source>
</evidence>
<dbReference type="InterPro" id="IPR028098">
    <property type="entry name" value="Glyco_trans_4-like_N"/>
</dbReference>
<evidence type="ECO:0000256" key="1">
    <source>
        <dbReference type="ARBA" id="ARBA00022676"/>
    </source>
</evidence>
<dbReference type="Gene3D" id="3.40.50.2000">
    <property type="entry name" value="Glycogen Phosphorylase B"/>
    <property type="match status" value="2"/>
</dbReference>
<dbReference type="Pfam" id="PF13439">
    <property type="entry name" value="Glyco_transf_4"/>
    <property type="match status" value="1"/>
</dbReference>
<dbReference type="InterPro" id="IPR001296">
    <property type="entry name" value="Glyco_trans_1"/>
</dbReference>
<keyword evidence="1" id="KW-0328">Glycosyltransferase</keyword>
<evidence type="ECO:0000259" key="4">
    <source>
        <dbReference type="Pfam" id="PF13439"/>
    </source>
</evidence>
<dbReference type="SUPFAM" id="SSF53756">
    <property type="entry name" value="UDP-Glycosyltransferase/glycogen phosphorylase"/>
    <property type="match status" value="1"/>
</dbReference>
<gene>
    <name evidence="5" type="ORF">ACFSHS_02145</name>
</gene>
<comment type="caution">
    <text evidence="5">The sequence shown here is derived from an EMBL/GenBank/DDBJ whole genome shotgun (WGS) entry which is preliminary data.</text>
</comment>
<evidence type="ECO:0000313" key="6">
    <source>
        <dbReference type="Proteomes" id="UP001597402"/>
    </source>
</evidence>
<dbReference type="EMBL" id="JBHUHP010000001">
    <property type="protein sequence ID" value="MFD2090365.1"/>
    <property type="molecule type" value="Genomic_DNA"/>
</dbReference>
<dbReference type="Proteomes" id="UP001597402">
    <property type="component" value="Unassembled WGS sequence"/>
</dbReference>
<dbReference type="RefSeq" id="WP_376871160.1">
    <property type="nucleotide sequence ID" value="NZ_JBHUHP010000001.1"/>
</dbReference>
<feature type="domain" description="Glycosyltransferase subfamily 4-like N-terminal" evidence="4">
    <location>
        <begin position="15"/>
        <end position="169"/>
    </location>
</feature>
<evidence type="ECO:0000259" key="3">
    <source>
        <dbReference type="Pfam" id="PF00534"/>
    </source>
</evidence>
<organism evidence="5 6">
    <name type="scientific">Blastococcus deserti</name>
    <dbReference type="NCBI Taxonomy" id="2259033"/>
    <lineage>
        <taxon>Bacteria</taxon>
        <taxon>Bacillati</taxon>
        <taxon>Actinomycetota</taxon>
        <taxon>Actinomycetes</taxon>
        <taxon>Geodermatophilales</taxon>
        <taxon>Geodermatophilaceae</taxon>
        <taxon>Blastococcus</taxon>
    </lineage>
</organism>
<protein>
    <submittedName>
        <fullName evidence="5">Glycosyltransferase family 4 protein</fullName>
    </submittedName>
</protein>
<evidence type="ECO:0000256" key="2">
    <source>
        <dbReference type="ARBA" id="ARBA00022679"/>
    </source>
</evidence>
<sequence length="368" mass="38729">MRVAMVVEQILAPLPGGTGRYTAEVAEALAAVAPTGCRVTGWVAAHRRVGAARLRGVRGPRRLPLSRRALTLAWERGVPLVPTGADVVHAPTLLAPPRAGRPLVVTVHDAVPWTHPETLTPRGVRWHRAMAERVGRSADAVVVPTAAVARELRRWVALPERVVVAGAGVSGRLARPDDAADRAVRAGAPRDGYFLSVATLEPRKGLDVLLAALAAMPHERRLPLVLVGQPGWGGVQPLELARDLGLRQGDVVVLGRLPDPDLAAVMAAAVAVVVPSRAEGFGLPVVEAMAAGTPVVTSDDPALVEVGGDATFVAPIGDVAALAAALTELVDGPGLRRDMAARGLARAGQFTWERTARTLWDLYRDLPR</sequence>
<keyword evidence="6" id="KW-1185">Reference proteome</keyword>
<reference evidence="6" key="1">
    <citation type="journal article" date="2019" name="Int. J. Syst. Evol. Microbiol.">
        <title>The Global Catalogue of Microorganisms (GCM) 10K type strain sequencing project: providing services to taxonomists for standard genome sequencing and annotation.</title>
        <authorList>
            <consortium name="The Broad Institute Genomics Platform"/>
            <consortium name="The Broad Institute Genome Sequencing Center for Infectious Disease"/>
            <person name="Wu L."/>
            <person name="Ma J."/>
        </authorList>
    </citation>
    <scope>NUCLEOTIDE SEQUENCE [LARGE SCALE GENOMIC DNA]</scope>
    <source>
        <strain evidence="6">JCM 3338</strain>
    </source>
</reference>
<dbReference type="PANTHER" id="PTHR46401:SF2">
    <property type="entry name" value="GLYCOSYLTRANSFERASE WBBK-RELATED"/>
    <property type="match status" value="1"/>
</dbReference>
<accession>A0ABW4X5K9</accession>
<dbReference type="Pfam" id="PF00534">
    <property type="entry name" value="Glycos_transf_1"/>
    <property type="match status" value="1"/>
</dbReference>